<dbReference type="EMBL" id="LR593887">
    <property type="protein sequence ID" value="VTS05423.1"/>
    <property type="molecule type" value="Genomic_DNA"/>
</dbReference>
<proteinExistence type="predicted"/>
<sequence>MAAKTPRMQQIEALLADDPNDAFLCYGLAMEYISQGDDRTAVEQLRTLIAREPYVPAYLMAAQALIRLGDDAQAVTILKDGISQARLQRNDHAASEMSGLLSSIE</sequence>
<dbReference type="EMBL" id="LR586016">
    <property type="protein sequence ID" value="VIP04028.1"/>
    <property type="molecule type" value="Genomic_DNA"/>
</dbReference>
<name>A0A6C2YQV4_9BACT</name>
<protein>
    <recommendedName>
        <fullName evidence="3">Tetratricopeptide repeat protein</fullName>
    </recommendedName>
</protein>
<dbReference type="Proteomes" id="UP000464378">
    <property type="component" value="Chromosome"/>
</dbReference>
<dbReference type="Pfam" id="PF13174">
    <property type="entry name" value="TPR_6"/>
    <property type="match status" value="1"/>
</dbReference>
<dbReference type="Gene3D" id="1.25.40.10">
    <property type="entry name" value="Tetratricopeptide repeat domain"/>
    <property type="match status" value="1"/>
</dbReference>
<organism evidence="1">
    <name type="scientific">Tuwongella immobilis</name>
    <dbReference type="NCBI Taxonomy" id="692036"/>
    <lineage>
        <taxon>Bacteria</taxon>
        <taxon>Pseudomonadati</taxon>
        <taxon>Planctomycetota</taxon>
        <taxon>Planctomycetia</taxon>
        <taxon>Gemmatales</taxon>
        <taxon>Gemmataceae</taxon>
        <taxon>Tuwongella</taxon>
    </lineage>
</organism>
<accession>A0A6C2YQV4</accession>
<dbReference type="InterPro" id="IPR019734">
    <property type="entry name" value="TPR_rpt"/>
</dbReference>
<dbReference type="SUPFAM" id="SSF48452">
    <property type="entry name" value="TPR-like"/>
    <property type="match status" value="1"/>
</dbReference>
<keyword evidence="2" id="KW-1185">Reference proteome</keyword>
<evidence type="ECO:0008006" key="3">
    <source>
        <dbReference type="Google" id="ProtNLM"/>
    </source>
</evidence>
<dbReference type="KEGG" id="tim:GMBLW1_51650"/>
<dbReference type="AlphaFoldDB" id="A0A6C2YQV4"/>
<evidence type="ECO:0000313" key="2">
    <source>
        <dbReference type="Proteomes" id="UP000464378"/>
    </source>
</evidence>
<dbReference type="Pfam" id="PF14561">
    <property type="entry name" value="TPR_20"/>
    <property type="match status" value="1"/>
</dbReference>
<reference evidence="1" key="1">
    <citation type="submission" date="2019-04" db="EMBL/GenBank/DDBJ databases">
        <authorList>
            <consortium name="Science for Life Laboratories"/>
        </authorList>
    </citation>
    <scope>NUCLEOTIDE SEQUENCE</scope>
    <source>
        <strain evidence="1">MBLW1</strain>
    </source>
</reference>
<dbReference type="InterPro" id="IPR011990">
    <property type="entry name" value="TPR-like_helical_dom_sf"/>
</dbReference>
<dbReference type="RefSeq" id="WP_162659163.1">
    <property type="nucleotide sequence ID" value="NZ_LR593887.1"/>
</dbReference>
<evidence type="ECO:0000313" key="1">
    <source>
        <dbReference type="EMBL" id="VIP04028.1"/>
    </source>
</evidence>
<gene>
    <name evidence="1" type="ORF">GMBLW1_51650</name>
</gene>
<dbReference type="InParanoid" id="A0A6C2YQV4"/>